<name>A0A8H3Z471_VENIN</name>
<evidence type="ECO:0000313" key="2">
    <source>
        <dbReference type="EMBL" id="KAE9984744.1"/>
    </source>
</evidence>
<feature type="region of interest" description="Disordered" evidence="1">
    <location>
        <begin position="334"/>
        <end position="449"/>
    </location>
</feature>
<sequence>MDGDEPNRHFSATPDGSPPSNNTVLQANASLDSTYPGTYGSQHISTPSPPNNNSATHVSTYQYQRGTAPSASSAFNRFSQATPNYQHGYGQLGQAVPIFPSTSRGMALYRTTPSNNFGHGDDVSGHRKRQEPGGTRVVSQPKRAKRESTEGENAQKVGDRDLQTTQPRYGAYSQFFSTPDQARARVTMLQWAPPQDPHRKTPQYPVEMLPYVIQVYDAMVDTMSGFYDKVNAANRLLNGKYPPEQLEATAWLIIDEAASLHRNGCCLLPFADPTYELKGTKAFFHEDRQLFFKDRIEAICETFKVFKSACCEALDGAKTFKIVYGPTKIRERTKNNAISNDRRAKKARNISAGSHNSDVHFRGDSEGADGSPDVDIGAQKNGTLPKMTSSFAAQGPAPFADSQHVSLGAVPSPLLKTEPPRTPRKSDPPTYNGAIDNRLDAQASPSNPPLLPEYLHYDFDPLQYSVGQFRTAIGIPPSTSRLIMPSVEQVDLTAADPNSSPKDTASNSWLRRRADSDH</sequence>
<gene>
    <name evidence="2" type="ORF">EG328_008362</name>
</gene>
<proteinExistence type="predicted"/>
<evidence type="ECO:0000256" key="1">
    <source>
        <dbReference type="SAM" id="MobiDB-lite"/>
    </source>
</evidence>
<accession>A0A8H3Z471</accession>
<dbReference type="EMBL" id="WNWS01000047">
    <property type="protein sequence ID" value="KAE9984744.1"/>
    <property type="molecule type" value="Genomic_DNA"/>
</dbReference>
<feature type="compositionally biased region" description="Polar residues" evidence="1">
    <location>
        <begin position="18"/>
        <end position="57"/>
    </location>
</feature>
<evidence type="ECO:0000313" key="3">
    <source>
        <dbReference type="Proteomes" id="UP000447873"/>
    </source>
</evidence>
<feature type="compositionally biased region" description="Polar residues" evidence="1">
    <location>
        <begin position="380"/>
        <end position="392"/>
    </location>
</feature>
<organism evidence="2 3">
    <name type="scientific">Venturia inaequalis</name>
    <name type="common">Apple scab fungus</name>
    <dbReference type="NCBI Taxonomy" id="5025"/>
    <lineage>
        <taxon>Eukaryota</taxon>
        <taxon>Fungi</taxon>
        <taxon>Dikarya</taxon>
        <taxon>Ascomycota</taxon>
        <taxon>Pezizomycotina</taxon>
        <taxon>Dothideomycetes</taxon>
        <taxon>Pleosporomycetidae</taxon>
        <taxon>Venturiales</taxon>
        <taxon>Venturiaceae</taxon>
        <taxon>Venturia</taxon>
    </lineage>
</organism>
<protein>
    <submittedName>
        <fullName evidence="2">Uncharacterized protein</fullName>
    </submittedName>
</protein>
<feature type="region of interest" description="Disordered" evidence="1">
    <location>
        <begin position="491"/>
        <end position="518"/>
    </location>
</feature>
<feature type="region of interest" description="Disordered" evidence="1">
    <location>
        <begin position="1"/>
        <end position="57"/>
    </location>
</feature>
<dbReference type="Proteomes" id="UP000447873">
    <property type="component" value="Unassembled WGS sequence"/>
</dbReference>
<feature type="region of interest" description="Disordered" evidence="1">
    <location>
        <begin position="111"/>
        <end position="158"/>
    </location>
</feature>
<feature type="compositionally biased region" description="Basic and acidic residues" evidence="1">
    <location>
        <begin position="418"/>
        <end position="427"/>
    </location>
</feature>
<dbReference type="AlphaFoldDB" id="A0A8H3Z471"/>
<reference evidence="2 3" key="1">
    <citation type="submission" date="2018-12" db="EMBL/GenBank/DDBJ databases">
        <title>Venturia inaequalis Genome Resource.</title>
        <authorList>
            <person name="Lichtner F.J."/>
        </authorList>
    </citation>
    <scope>NUCLEOTIDE SEQUENCE [LARGE SCALE GENOMIC DNA]</scope>
    <source>
        <strain evidence="2 3">120213</strain>
    </source>
</reference>
<comment type="caution">
    <text evidence="2">The sequence shown here is derived from an EMBL/GenBank/DDBJ whole genome shotgun (WGS) entry which is preliminary data.</text>
</comment>
<feature type="compositionally biased region" description="Polar residues" evidence="1">
    <location>
        <begin position="496"/>
        <end position="509"/>
    </location>
</feature>